<dbReference type="SUPFAM" id="SSF46689">
    <property type="entry name" value="Homeodomain-like"/>
    <property type="match status" value="2"/>
</dbReference>
<dbReference type="Pfam" id="PF06445">
    <property type="entry name" value="GyrI-like"/>
    <property type="match status" value="1"/>
</dbReference>
<dbReference type="SMART" id="SM00342">
    <property type="entry name" value="HTH_ARAC"/>
    <property type="match status" value="1"/>
</dbReference>
<dbReference type="SMART" id="SM00871">
    <property type="entry name" value="AraC_E_bind"/>
    <property type="match status" value="1"/>
</dbReference>
<dbReference type="OrthoDB" id="8560232at2"/>
<dbReference type="PROSITE" id="PS01124">
    <property type="entry name" value="HTH_ARAC_FAMILY_2"/>
    <property type="match status" value="1"/>
</dbReference>
<keyword evidence="3" id="KW-0804">Transcription</keyword>
<dbReference type="InterPro" id="IPR010499">
    <property type="entry name" value="AraC_E-bd"/>
</dbReference>
<dbReference type="SUPFAM" id="SSF55136">
    <property type="entry name" value="Probable bacterial effector-binding domain"/>
    <property type="match status" value="1"/>
</dbReference>
<protein>
    <recommendedName>
        <fullName evidence="4">HTH araC/xylS-type domain-containing protein</fullName>
    </recommendedName>
</protein>
<evidence type="ECO:0000256" key="1">
    <source>
        <dbReference type="ARBA" id="ARBA00023015"/>
    </source>
</evidence>
<dbReference type="Gene3D" id="3.20.80.10">
    <property type="entry name" value="Regulatory factor, effector binding domain"/>
    <property type="match status" value="1"/>
</dbReference>
<keyword evidence="1" id="KW-0805">Transcription regulation</keyword>
<keyword evidence="6" id="KW-1185">Reference proteome</keyword>
<dbReference type="InterPro" id="IPR050959">
    <property type="entry name" value="MarA-like"/>
</dbReference>
<feature type="domain" description="HTH araC/xylS-type" evidence="4">
    <location>
        <begin position="8"/>
        <end position="106"/>
    </location>
</feature>
<organism evidence="5 6">
    <name type="scientific">Pseudalgibacter alginicilyticus</name>
    <dbReference type="NCBI Taxonomy" id="1736674"/>
    <lineage>
        <taxon>Bacteria</taxon>
        <taxon>Pseudomonadati</taxon>
        <taxon>Bacteroidota</taxon>
        <taxon>Flavobacteriia</taxon>
        <taxon>Flavobacteriales</taxon>
        <taxon>Flavobacteriaceae</taxon>
        <taxon>Pseudalgibacter</taxon>
    </lineage>
</organism>
<dbReference type="Pfam" id="PF12833">
    <property type="entry name" value="HTH_18"/>
    <property type="match status" value="1"/>
</dbReference>
<proteinExistence type="predicted"/>
<dbReference type="GO" id="GO:0003700">
    <property type="term" value="F:DNA-binding transcription factor activity"/>
    <property type="evidence" value="ECO:0007669"/>
    <property type="project" value="InterPro"/>
</dbReference>
<dbReference type="InterPro" id="IPR018060">
    <property type="entry name" value="HTH_AraC"/>
</dbReference>
<dbReference type="PANTHER" id="PTHR47504:SF5">
    <property type="entry name" value="RIGHT ORIGIN-BINDING PROTEIN"/>
    <property type="match status" value="1"/>
</dbReference>
<dbReference type="InterPro" id="IPR011256">
    <property type="entry name" value="Reg_factor_effector_dom_sf"/>
</dbReference>
<name>A0A0P0DDS8_9FLAO</name>
<accession>A0A0P0DDS8</accession>
<dbReference type="GO" id="GO:0043565">
    <property type="term" value="F:sequence-specific DNA binding"/>
    <property type="evidence" value="ECO:0007669"/>
    <property type="project" value="InterPro"/>
</dbReference>
<dbReference type="PANTHER" id="PTHR47504">
    <property type="entry name" value="RIGHT ORIGIN-BINDING PROTEIN"/>
    <property type="match status" value="1"/>
</dbReference>
<dbReference type="RefSeq" id="WP_054729949.1">
    <property type="nucleotide sequence ID" value="NZ_CP012898.1"/>
</dbReference>
<evidence type="ECO:0000259" key="4">
    <source>
        <dbReference type="PROSITE" id="PS01124"/>
    </source>
</evidence>
<reference evidence="5 6" key="1">
    <citation type="submission" date="2015-10" db="EMBL/GenBank/DDBJ databases">
        <authorList>
            <person name="Gilbert D.G."/>
        </authorList>
    </citation>
    <scope>NUCLEOTIDE SEQUENCE [LARGE SCALE GENOMIC DNA]</scope>
    <source>
        <strain evidence="6">HZ-22</strain>
    </source>
</reference>
<dbReference type="KEGG" id="ahz:APS56_14660"/>
<dbReference type="InterPro" id="IPR009057">
    <property type="entry name" value="Homeodomain-like_sf"/>
</dbReference>
<dbReference type="Proteomes" id="UP000057981">
    <property type="component" value="Chromosome"/>
</dbReference>
<evidence type="ECO:0000313" key="5">
    <source>
        <dbReference type="EMBL" id="ALJ06300.1"/>
    </source>
</evidence>
<sequence length="287" mass="33757">MTNKEIILKSIDYIEDNLCSNLEVLMVSNEVCYSLFHFIRLFQSITGFSPKSYIQKRRLTEALKLIKETDRKISDIAYNFHFGSPESFSRAFNKQFGITPIGIRSGVSTKNLSTLERITIDYLYQSKNLKETQPRLLVCKTKILVGTSFFIKNKIKVEDLSKEWGLFFQEIDTIENMIEPKKYYQVQYWSDQQDYGGMFFFIGVEVEKITNINPLFVVKTIPENRYLCFKHQGLANKVEFTYKFIYNQFLPNTNYTLNKPFNFECYDTSYLGPYNENSESLIYIPIT</sequence>
<evidence type="ECO:0000313" key="6">
    <source>
        <dbReference type="Proteomes" id="UP000057981"/>
    </source>
</evidence>
<dbReference type="STRING" id="1736674.APS56_14660"/>
<dbReference type="Gene3D" id="1.10.10.60">
    <property type="entry name" value="Homeodomain-like"/>
    <property type="match status" value="2"/>
</dbReference>
<evidence type="ECO:0000256" key="3">
    <source>
        <dbReference type="ARBA" id="ARBA00023163"/>
    </source>
</evidence>
<dbReference type="AlphaFoldDB" id="A0A0P0DDS8"/>
<evidence type="ECO:0000256" key="2">
    <source>
        <dbReference type="ARBA" id="ARBA00023125"/>
    </source>
</evidence>
<dbReference type="EMBL" id="CP012898">
    <property type="protein sequence ID" value="ALJ06300.1"/>
    <property type="molecule type" value="Genomic_DNA"/>
</dbReference>
<dbReference type="InterPro" id="IPR029442">
    <property type="entry name" value="GyrI-like"/>
</dbReference>
<gene>
    <name evidence="5" type="ORF">APS56_14660</name>
</gene>
<keyword evidence="2" id="KW-0238">DNA-binding</keyword>